<dbReference type="GO" id="GO:0016787">
    <property type="term" value="F:hydrolase activity"/>
    <property type="evidence" value="ECO:0007669"/>
    <property type="project" value="UniProtKB-KW"/>
</dbReference>
<dbReference type="AlphaFoldDB" id="A0A0A1MS11"/>
<dbReference type="EMBL" id="CDGG01000001">
    <property type="protein sequence ID" value="CEI82484.1"/>
    <property type="molecule type" value="Genomic_DNA"/>
</dbReference>
<dbReference type="NCBIfam" id="TIGR00370">
    <property type="entry name" value="5-oxoprolinase subunit PxpB"/>
    <property type="match status" value="1"/>
</dbReference>
<feature type="domain" description="Carboxyltransferase" evidence="4">
    <location>
        <begin position="4"/>
        <end position="205"/>
    </location>
</feature>
<evidence type="ECO:0000256" key="2">
    <source>
        <dbReference type="ARBA" id="ARBA00022801"/>
    </source>
</evidence>
<dbReference type="PANTHER" id="PTHR34698:SF2">
    <property type="entry name" value="5-OXOPROLINASE SUBUNIT B"/>
    <property type="match status" value="1"/>
</dbReference>
<dbReference type="GO" id="GO:0016301">
    <property type="term" value="F:kinase activity"/>
    <property type="evidence" value="ECO:0007669"/>
    <property type="project" value="UniProtKB-KW"/>
</dbReference>
<dbReference type="SUPFAM" id="SSF160467">
    <property type="entry name" value="PH0987 N-terminal domain-like"/>
    <property type="match status" value="1"/>
</dbReference>
<keyword evidence="5" id="KW-0418">Kinase</keyword>
<dbReference type="Proteomes" id="UP000040453">
    <property type="component" value="Unassembled WGS sequence"/>
</dbReference>
<name>A0A0A1MS11_9BACI</name>
<keyword evidence="3" id="KW-0067">ATP-binding</keyword>
<organism evidence="5 6">
    <name type="scientific">Oceanobacillus oncorhynchi</name>
    <dbReference type="NCBI Taxonomy" id="545501"/>
    <lineage>
        <taxon>Bacteria</taxon>
        <taxon>Bacillati</taxon>
        <taxon>Bacillota</taxon>
        <taxon>Bacilli</taxon>
        <taxon>Bacillales</taxon>
        <taxon>Bacillaceae</taxon>
        <taxon>Oceanobacillus</taxon>
    </lineage>
</organism>
<dbReference type="Gene3D" id="2.40.100.10">
    <property type="entry name" value="Cyclophilin-like"/>
    <property type="match status" value="1"/>
</dbReference>
<protein>
    <submittedName>
        <fullName evidence="5">Kinase A inhibitor</fullName>
    </submittedName>
</protein>
<evidence type="ECO:0000256" key="1">
    <source>
        <dbReference type="ARBA" id="ARBA00022741"/>
    </source>
</evidence>
<keyword evidence="2" id="KW-0378">Hydrolase</keyword>
<keyword evidence="6" id="KW-1185">Reference proteome</keyword>
<dbReference type="Gene3D" id="3.30.1360.40">
    <property type="match status" value="1"/>
</dbReference>
<proteinExistence type="predicted"/>
<dbReference type="SMART" id="SM00796">
    <property type="entry name" value="AHS1"/>
    <property type="match status" value="1"/>
</dbReference>
<evidence type="ECO:0000313" key="5">
    <source>
        <dbReference type="EMBL" id="CEI82484.1"/>
    </source>
</evidence>
<evidence type="ECO:0000313" key="6">
    <source>
        <dbReference type="Proteomes" id="UP000040453"/>
    </source>
</evidence>
<gene>
    <name evidence="5" type="primary">kipI_2</name>
    <name evidence="5" type="ORF">BN997_02352</name>
</gene>
<dbReference type="InterPro" id="IPR003833">
    <property type="entry name" value="CT_C_D"/>
</dbReference>
<evidence type="ECO:0000259" key="4">
    <source>
        <dbReference type="SMART" id="SM00796"/>
    </source>
</evidence>
<dbReference type="OrthoDB" id="9778567at2"/>
<dbReference type="STRING" id="545501.BN997_02352"/>
<keyword evidence="5" id="KW-0808">Transferase</keyword>
<accession>A0A0A1MS11</accession>
<dbReference type="PANTHER" id="PTHR34698">
    <property type="entry name" value="5-OXOPROLINASE SUBUNIT B"/>
    <property type="match status" value="1"/>
</dbReference>
<dbReference type="InterPro" id="IPR029000">
    <property type="entry name" value="Cyclophilin-like_dom_sf"/>
</dbReference>
<dbReference type="RefSeq" id="WP_042532341.1">
    <property type="nucleotide sequence ID" value="NZ_CDGG01000001.1"/>
</dbReference>
<evidence type="ECO:0000256" key="3">
    <source>
        <dbReference type="ARBA" id="ARBA00022840"/>
    </source>
</evidence>
<reference evidence="5 6" key="1">
    <citation type="submission" date="2014-11" db="EMBL/GenBank/DDBJ databases">
        <authorList>
            <person name="Urmite Genomes Urmite Genomes"/>
        </authorList>
    </citation>
    <scope>NUCLEOTIDE SEQUENCE [LARGE SCALE GENOMIC DNA]</scope>
    <source>
        <strain evidence="5 6">Oc5</strain>
    </source>
</reference>
<dbReference type="SUPFAM" id="SSF50891">
    <property type="entry name" value="Cyclophilin-like"/>
    <property type="match status" value="1"/>
</dbReference>
<dbReference type="InterPro" id="IPR010016">
    <property type="entry name" value="PxpB"/>
</dbReference>
<dbReference type="Pfam" id="PF02682">
    <property type="entry name" value="CT_C_D"/>
    <property type="match status" value="1"/>
</dbReference>
<keyword evidence="1" id="KW-0547">Nucleotide-binding</keyword>
<dbReference type="GO" id="GO:0005524">
    <property type="term" value="F:ATP binding"/>
    <property type="evidence" value="ECO:0007669"/>
    <property type="project" value="UniProtKB-KW"/>
</dbReference>
<sequence>MQNIIFQPLGDTGIRVQFCEQVSSRLNKKIRSFCLLLKKERIKGIVEWVPAYDSVSVYYLPDQLTYHAICEELSTLSSYASRDKVEQRNRIFIPTLYGGEAGSDLDHVAVSNQLTKEEVIENHSGTDYLIYMMGFLPGFPYMGGLSKSICTPRLESPRLHVPAGSVGIAGEQTVIYSLQSPGGANIIGRTPVTLFDSSQENPFLFQAGDKIRFVSITEEEYEAIEQAVKNGSYKVRKEVFHDETKKH</sequence>